<reference evidence="1 2" key="1">
    <citation type="submission" date="2015-07" db="EMBL/GenBank/DDBJ databases">
        <title>Comparative genomics of the Sigatoka disease complex on banana suggests a link between parallel evolutionary changes in Pseudocercospora fijiensis and Pseudocercospora eumusae and increased virulence on the banana host.</title>
        <authorList>
            <person name="Chang T.-C."/>
            <person name="Salvucci A."/>
            <person name="Crous P.W."/>
            <person name="Stergiopoulos I."/>
        </authorList>
    </citation>
    <scope>NUCLEOTIDE SEQUENCE [LARGE SCALE GENOMIC DNA]</scope>
    <source>
        <strain evidence="1 2">CBS 114824</strain>
    </source>
</reference>
<comment type="caution">
    <text evidence="1">The sequence shown here is derived from an EMBL/GenBank/DDBJ whole genome shotgun (WGS) entry which is preliminary data.</text>
</comment>
<proteinExistence type="predicted"/>
<evidence type="ECO:0000313" key="1">
    <source>
        <dbReference type="EMBL" id="KXT01357.1"/>
    </source>
</evidence>
<gene>
    <name evidence="1" type="ORF">AC578_6651</name>
</gene>
<evidence type="ECO:0000313" key="2">
    <source>
        <dbReference type="Proteomes" id="UP000070133"/>
    </source>
</evidence>
<keyword evidence="2" id="KW-1185">Reference proteome</keyword>
<dbReference type="AlphaFoldDB" id="A0A139HG05"/>
<sequence>MSVAAARTSSICVFCQAQRLGQRARPFSNISRRYAHHLETIAIRPEQNGFVHDDADADRQEAILMEEKIRQRLIELRERKKLWAAQAAVAKARDQFESKDSQNAKEELLASQQGHLLAIKAQMRAARQTRTASTGDPRDDLDELFASREARLHTIRQLGNPYPDPPSGRQRFTRRHPRLYEAPETPISHAEFRERLREATRDRSWKIVRAILRARLLICETPRDILKIVAVAMQTPQVAQLLVHLYEPIMRALYRCRAKASDPEVLKTLSTIVARFRMSNLRVEPKLLFMALKFAARARCLLSMQKYLRLIREQGLGITSNVYRSVIAKFSIGHRGLGEIRNGRWRRSELRQVLLGFDDCKDLPPEEQYHFSTFLVRDDWQYLHGWVAVLARCKESEEVWKEWLLWKETDAYRKPKLLTMNERKDVTDARETLMTNKSRGSYWFLEQMSYAGDMQKAWQILKDTGIEFRTLKTRVADMLLESSEHASVWNEDVRSAMLAKYDRDLGKIEHALGVKWVSEAADGEGHHELFMDQEAALERLSENSWKLDDDYGYPWDTSPIVAISEQSIHDAEECFHSR</sequence>
<dbReference type="EMBL" id="LFZN01000056">
    <property type="protein sequence ID" value="KXT01357.1"/>
    <property type="molecule type" value="Genomic_DNA"/>
</dbReference>
<accession>A0A139HG05</accession>
<organism evidence="1 2">
    <name type="scientific">Pseudocercospora eumusae</name>
    <dbReference type="NCBI Taxonomy" id="321146"/>
    <lineage>
        <taxon>Eukaryota</taxon>
        <taxon>Fungi</taxon>
        <taxon>Dikarya</taxon>
        <taxon>Ascomycota</taxon>
        <taxon>Pezizomycotina</taxon>
        <taxon>Dothideomycetes</taxon>
        <taxon>Dothideomycetidae</taxon>
        <taxon>Mycosphaerellales</taxon>
        <taxon>Mycosphaerellaceae</taxon>
        <taxon>Pseudocercospora</taxon>
    </lineage>
</organism>
<name>A0A139HG05_9PEZI</name>
<dbReference type="OrthoDB" id="3827811at2759"/>
<dbReference type="Proteomes" id="UP000070133">
    <property type="component" value="Unassembled WGS sequence"/>
</dbReference>
<protein>
    <submittedName>
        <fullName evidence="1">Uncharacterized protein</fullName>
    </submittedName>
</protein>